<dbReference type="EMBL" id="MU001872">
    <property type="protein sequence ID" value="KAF2795025.1"/>
    <property type="molecule type" value="Genomic_DNA"/>
</dbReference>
<dbReference type="Gene3D" id="1.10.1200.10">
    <property type="entry name" value="ACP-like"/>
    <property type="match status" value="2"/>
</dbReference>
<dbReference type="InterPro" id="IPR016035">
    <property type="entry name" value="Acyl_Trfase/lysoPLipase"/>
</dbReference>
<dbReference type="Gene3D" id="3.40.50.1820">
    <property type="entry name" value="alpha/beta hydrolase"/>
    <property type="match status" value="1"/>
</dbReference>
<dbReference type="Proteomes" id="UP000799757">
    <property type="component" value="Unassembled WGS sequence"/>
</dbReference>
<evidence type="ECO:0000256" key="1">
    <source>
        <dbReference type="ARBA" id="ARBA00022450"/>
    </source>
</evidence>
<dbReference type="Gene3D" id="3.10.129.110">
    <property type="entry name" value="Polyketide synthase dehydratase"/>
    <property type="match status" value="2"/>
</dbReference>
<dbReference type="InterPro" id="IPR014043">
    <property type="entry name" value="Acyl_transferase_dom"/>
</dbReference>
<dbReference type="Gene3D" id="3.40.47.10">
    <property type="match status" value="1"/>
</dbReference>
<dbReference type="SUPFAM" id="SSF47336">
    <property type="entry name" value="ACP-like"/>
    <property type="match status" value="2"/>
</dbReference>
<dbReference type="CDD" id="cd00833">
    <property type="entry name" value="PKS"/>
    <property type="match status" value="1"/>
</dbReference>
<dbReference type="InterPro" id="IPR014030">
    <property type="entry name" value="Ketoacyl_synth_N"/>
</dbReference>
<dbReference type="Gene3D" id="3.40.366.10">
    <property type="entry name" value="Malonyl-Coenzyme A Acyl Carrier Protein, domain 2"/>
    <property type="match status" value="2"/>
</dbReference>
<dbReference type="Gene3D" id="3.30.70.3290">
    <property type="match status" value="1"/>
</dbReference>
<dbReference type="SUPFAM" id="SSF55048">
    <property type="entry name" value="Probable ACP-binding domain of malonyl-CoA ACP transacylase"/>
    <property type="match status" value="1"/>
</dbReference>
<dbReference type="Pfam" id="PF00550">
    <property type="entry name" value="PP-binding"/>
    <property type="match status" value="2"/>
</dbReference>
<dbReference type="GO" id="GO:0004315">
    <property type="term" value="F:3-oxoacyl-[acyl-carrier-protein] synthase activity"/>
    <property type="evidence" value="ECO:0007669"/>
    <property type="project" value="InterPro"/>
</dbReference>
<dbReference type="InterPro" id="IPR020841">
    <property type="entry name" value="PKS_Beta-ketoAc_synthase_dom"/>
</dbReference>
<dbReference type="Pfam" id="PF00698">
    <property type="entry name" value="Acyl_transf_1"/>
    <property type="match status" value="1"/>
</dbReference>
<dbReference type="SUPFAM" id="SSF52151">
    <property type="entry name" value="FabD/lysophospholipase-like"/>
    <property type="match status" value="1"/>
</dbReference>
<evidence type="ECO:0000256" key="3">
    <source>
        <dbReference type="ARBA" id="ARBA00022679"/>
    </source>
</evidence>
<sequence>MVKRQHSQGILPYPTPENSHLLGIGIGALAAAAISSSEDVISVIPAAVHAIRVALHVGLRADQEAQSIQGPITSESWAMTVAGISTEEATQMLQRFNFAHGLPPSSHAYISSISATALTISGPPAVLSKLRGCDDVVRLETAKLPIRSPRNASHLFDEEDVSIILAKASVPAPNRSNASIPVLSCGTGRFLWASGPWSVMHNAVHDVLCRPMLIEKAIEHLESTLKANRPHEVLVVPVGTGASETLQSRLSTALQGSVPISVQPQLSHNPKITSCSPKGKCKIAVVGMAGRFPGASSANELWSLLQRRVDMCREVPPLRWDVNTHVDPEGKRKNTSKVRWGCWLDEPDKFDATFFGISPREAPQVDPAQRLALLTAYESMEHAGIVPGRTPSTREDRVGVFYGVTSNDWCESNSGQDIDLYYIPGANRAFIPGRINYFFKFSGPSYAVDTACSSSLSAIHIACNSLWQEDIDMAIAGGTNVLTNPDMTTGLDKGHFLSTTGNCKTFDASADGYCRGEGVATVILKRLEDAIEDGDTIHGILGSAYTNHSADAESITRPHVGAQRDVLERVLNDSGTHPNEVSYIEMHGTGTQAGDTREITSVCEVFAPMDETRRRSRSNPLHIGALKANIGHGESVSGVSALIKVMQMMKHNQIPPHCGIKTQLNPAFPKDLAERNVQIDLEATAWPKRGDGTPRKAIINNFSAAGGNSSILVEDAPLQPRALDQGAIGFRPLYPVAISARSRLSLKANIKALLDHLASHHTDTASLPEISYTTTARRMHHQFRFVTSVSDLPTLRAKLEEQADTTHERVLPPKAVLFSFTGQGSQYPGMGKLFMETLGVFRDDITKFDSLARKLGFPAILPLFHASNGDDIADYDPVVVQLANTCMQIALARIWMSWGVKPSAVVGHSLGEYAALNVAGVLSDSDTVYLVGRRAQHLQNFCEPNSHAMLAVAASIPELDKITGTASRFEIACVNGPKETVLAGTAAQVADWKQTLTAAGIRNTLLRVPYAFHSSQIQPILPAYVNDAKGVVFHKPQLPVLSPLEGKVITETQVFGPGYVGRHAREPVQMMKCLEAAFSDGTLPAKGAFAIEFGPHPVVSGMIKAVLGSAVTVLPTLRRKANPWEVLTTSLCALYAAGSPVVWDGYFSDVPAARRVVDLPAYTWDMKSYWIPYRNDWTLTKGDIPIERSTHVFPSVKTPMANSASSDPKPLPSIESTSIHNVLEESVTSDGLKISIDCDVSRQDINPFIRSHTVEGYSLCTPAVYADIGFSLGTYALDRYQPNSAERVVSIRNVEIMRALIGSAEWKQRLRCTAQFDWASKGGKLRFTVHDEAGIEVGQLSTCELKFVDGTTRQRLQAELATFKGNFERMRQSETASRFNGSMSYRLVSALAEFNPDYHCIDDVLYDSDAYEAACRSAGFVMNANNNTKLETDVFVNHGWVDFQLFERIRHDCQYSTHVKMTQGEEQLWTGDIAIFEGERAVGLVQGVKIQGLPRKFLKYVLSQAAKPPRTKGKAVGATPGGKSVAQPVATVKSSPSAPDIATASVAPPVIKPSTVSASHGPPARVSFPVGDTPMVRRALEIISEESEIPISDLKDDTLLSDVGIDSLISLMVASKFAEELGITTESGMFMEETTVADIKKFVLESTSDGAPEGLADATANLAEGQNVHLSTPERHPEVAGSITTVAPSNSLQQYQAAIDVPITDIPGAINFEDVLTIMAEEIEVSPDTITDQTSLTDLGVDSLLSLLIGSRLRDELDIEIDSSSLLTNLSNVGALRQALAAGAGAGEDGTSLTSTDYGSSTASSMVKLDSVISTPTSGSDFESTPAPVPPTASVVLQGNPRSATSSLWFFPDGSGLASSYLPLPRIRSDLVVYGINSPYLKKGTEMKCTWDELIGSYIREIQRRQPHGPYSFAGWSAGGIGAFHAAQVLMNAGHDVRDLIILDSPPPFHLAPLPERFFRYCAMAGLFGGRDGHTPEWVINHFRNINNVLSHYVPTPLKVSTLRKINILWACESSVDDRFEKRPDDPEDMKFLTTKRTDFGPGRWGPLFGNVPVQVDRAENEHHWSILKGDSASRVSQYIARVLA</sequence>
<dbReference type="PROSITE" id="PS52004">
    <property type="entry name" value="KS3_2"/>
    <property type="match status" value="1"/>
</dbReference>
<dbReference type="InterPro" id="IPR016036">
    <property type="entry name" value="Malonyl_transacylase_ACP-bd"/>
</dbReference>
<dbReference type="OrthoDB" id="329835at2759"/>
<feature type="region of interest" description="C-terminal hotdog fold" evidence="4">
    <location>
        <begin position="1364"/>
        <end position="1499"/>
    </location>
</feature>
<evidence type="ECO:0000259" key="5">
    <source>
        <dbReference type="PROSITE" id="PS50075"/>
    </source>
</evidence>
<dbReference type="InterPro" id="IPR036736">
    <property type="entry name" value="ACP-like_sf"/>
</dbReference>
<dbReference type="InterPro" id="IPR006162">
    <property type="entry name" value="Ppantetheine_attach_site"/>
</dbReference>
<dbReference type="Pfam" id="PF00975">
    <property type="entry name" value="Thioesterase"/>
    <property type="match status" value="1"/>
</dbReference>
<comment type="caution">
    <text evidence="4">Lacks conserved residue(s) required for the propagation of feature annotation.</text>
</comment>
<evidence type="ECO:0000259" key="6">
    <source>
        <dbReference type="PROSITE" id="PS52004"/>
    </source>
</evidence>
<keyword evidence="3" id="KW-0808">Transferase</keyword>
<keyword evidence="9" id="KW-1185">Reference proteome</keyword>
<feature type="domain" description="Carrier" evidence="5">
    <location>
        <begin position="1709"/>
        <end position="1784"/>
    </location>
</feature>
<dbReference type="InterPro" id="IPR042104">
    <property type="entry name" value="PKS_dehydratase_sf"/>
</dbReference>
<dbReference type="PROSITE" id="PS00012">
    <property type="entry name" value="PHOSPHOPANTETHEINE"/>
    <property type="match status" value="2"/>
</dbReference>
<feature type="domain" description="Ketosynthase family 3 (KS3)" evidence="6">
    <location>
        <begin position="280"/>
        <end position="715"/>
    </location>
</feature>
<dbReference type="InterPro" id="IPR009081">
    <property type="entry name" value="PP-bd_ACP"/>
</dbReference>
<proteinExistence type="predicted"/>
<feature type="domain" description="PKS/mFAS DH" evidence="7">
    <location>
        <begin position="1220"/>
        <end position="1499"/>
    </location>
</feature>
<dbReference type="InterPro" id="IPR032088">
    <property type="entry name" value="SAT"/>
</dbReference>
<reference evidence="8" key="1">
    <citation type="journal article" date="2020" name="Stud. Mycol.">
        <title>101 Dothideomycetes genomes: a test case for predicting lifestyles and emergence of pathogens.</title>
        <authorList>
            <person name="Haridas S."/>
            <person name="Albert R."/>
            <person name="Binder M."/>
            <person name="Bloem J."/>
            <person name="Labutti K."/>
            <person name="Salamov A."/>
            <person name="Andreopoulos B."/>
            <person name="Baker S."/>
            <person name="Barry K."/>
            <person name="Bills G."/>
            <person name="Bluhm B."/>
            <person name="Cannon C."/>
            <person name="Castanera R."/>
            <person name="Culley D."/>
            <person name="Daum C."/>
            <person name="Ezra D."/>
            <person name="Gonzalez J."/>
            <person name="Henrissat B."/>
            <person name="Kuo A."/>
            <person name="Liang C."/>
            <person name="Lipzen A."/>
            <person name="Lutzoni F."/>
            <person name="Magnuson J."/>
            <person name="Mondo S."/>
            <person name="Nolan M."/>
            <person name="Ohm R."/>
            <person name="Pangilinan J."/>
            <person name="Park H.-J."/>
            <person name="Ramirez L."/>
            <person name="Alfaro M."/>
            <person name="Sun H."/>
            <person name="Tritt A."/>
            <person name="Yoshinaga Y."/>
            <person name="Zwiers L.-H."/>
            <person name="Turgeon B."/>
            <person name="Goodwin S."/>
            <person name="Spatafora J."/>
            <person name="Crous P."/>
            <person name="Grigoriev I."/>
        </authorList>
    </citation>
    <scope>NUCLEOTIDE SEQUENCE</scope>
    <source>
        <strain evidence="8">CBS 109.77</strain>
    </source>
</reference>
<dbReference type="GO" id="GO:0006633">
    <property type="term" value="P:fatty acid biosynthetic process"/>
    <property type="evidence" value="ECO:0007669"/>
    <property type="project" value="InterPro"/>
</dbReference>
<gene>
    <name evidence="8" type="ORF">K505DRAFT_240866</name>
</gene>
<name>A0A6A6XGJ4_9PLEO</name>
<dbReference type="InterPro" id="IPR001227">
    <property type="entry name" value="Ac_transferase_dom_sf"/>
</dbReference>
<dbReference type="InterPro" id="IPR016039">
    <property type="entry name" value="Thiolase-like"/>
</dbReference>
<dbReference type="PROSITE" id="PS52019">
    <property type="entry name" value="PKS_MFAS_DH"/>
    <property type="match status" value="1"/>
</dbReference>
<keyword evidence="2" id="KW-0597">Phosphoprotein</keyword>
<evidence type="ECO:0000256" key="2">
    <source>
        <dbReference type="ARBA" id="ARBA00022553"/>
    </source>
</evidence>
<evidence type="ECO:0000256" key="4">
    <source>
        <dbReference type="PROSITE-ProRule" id="PRU01363"/>
    </source>
</evidence>
<evidence type="ECO:0000259" key="7">
    <source>
        <dbReference type="PROSITE" id="PS52019"/>
    </source>
</evidence>
<dbReference type="PROSITE" id="PS50075">
    <property type="entry name" value="CARRIER"/>
    <property type="match status" value="2"/>
</dbReference>
<dbReference type="GO" id="GO:0004312">
    <property type="term" value="F:fatty acid synthase activity"/>
    <property type="evidence" value="ECO:0007669"/>
    <property type="project" value="TreeGrafter"/>
</dbReference>
<dbReference type="Pfam" id="PF22621">
    <property type="entry name" value="CurL-like_PKS_C"/>
    <property type="match status" value="1"/>
</dbReference>
<dbReference type="InterPro" id="IPR001031">
    <property type="entry name" value="Thioesterase"/>
</dbReference>
<dbReference type="Pfam" id="PF02801">
    <property type="entry name" value="Ketoacyl-synt_C"/>
    <property type="match status" value="1"/>
</dbReference>
<evidence type="ECO:0000313" key="8">
    <source>
        <dbReference type="EMBL" id="KAF2795025.1"/>
    </source>
</evidence>
<dbReference type="InterPro" id="IPR049900">
    <property type="entry name" value="PKS_mFAS_DH"/>
</dbReference>
<dbReference type="InterPro" id="IPR014031">
    <property type="entry name" value="Ketoacyl_synth_C"/>
</dbReference>
<dbReference type="Pfam" id="PF00109">
    <property type="entry name" value="ketoacyl-synt"/>
    <property type="match status" value="1"/>
</dbReference>
<evidence type="ECO:0000313" key="9">
    <source>
        <dbReference type="Proteomes" id="UP000799757"/>
    </source>
</evidence>
<feature type="domain" description="Carrier" evidence="5">
    <location>
        <begin position="1570"/>
        <end position="1647"/>
    </location>
</feature>
<dbReference type="PANTHER" id="PTHR43775:SF40">
    <property type="entry name" value="NORSOLORINIC ACID SYNTHASE STCA"/>
    <property type="match status" value="1"/>
</dbReference>
<dbReference type="SUPFAM" id="SSF53474">
    <property type="entry name" value="alpha/beta-Hydrolases"/>
    <property type="match status" value="1"/>
</dbReference>
<dbReference type="SUPFAM" id="SSF53901">
    <property type="entry name" value="Thiolase-like"/>
    <property type="match status" value="1"/>
</dbReference>
<dbReference type="InterPro" id="IPR018201">
    <property type="entry name" value="Ketoacyl_synth_AS"/>
</dbReference>
<dbReference type="SMART" id="SM00827">
    <property type="entry name" value="PKS_AT"/>
    <property type="match status" value="1"/>
</dbReference>
<protein>
    <submittedName>
        <fullName evidence="8">Polyketide synthetase</fullName>
    </submittedName>
</protein>
<organism evidence="8 9">
    <name type="scientific">Melanomma pulvis-pyrius CBS 109.77</name>
    <dbReference type="NCBI Taxonomy" id="1314802"/>
    <lineage>
        <taxon>Eukaryota</taxon>
        <taxon>Fungi</taxon>
        <taxon>Dikarya</taxon>
        <taxon>Ascomycota</taxon>
        <taxon>Pezizomycotina</taxon>
        <taxon>Dothideomycetes</taxon>
        <taxon>Pleosporomycetidae</taxon>
        <taxon>Pleosporales</taxon>
        <taxon>Melanommataceae</taxon>
        <taxon>Melanomma</taxon>
    </lineage>
</organism>
<feature type="region of interest" description="N-terminal hotdog fold" evidence="4">
    <location>
        <begin position="1220"/>
        <end position="1352"/>
    </location>
</feature>
<dbReference type="PROSITE" id="PS00606">
    <property type="entry name" value="KS3_1"/>
    <property type="match status" value="1"/>
</dbReference>
<dbReference type="InterPro" id="IPR029058">
    <property type="entry name" value="AB_hydrolase_fold"/>
</dbReference>
<dbReference type="SMART" id="SM00825">
    <property type="entry name" value="PKS_KS"/>
    <property type="match status" value="1"/>
</dbReference>
<dbReference type="InterPro" id="IPR050091">
    <property type="entry name" value="PKS_NRPS_Biosynth_Enz"/>
</dbReference>
<keyword evidence="1" id="KW-0596">Phosphopantetheine</keyword>
<dbReference type="Pfam" id="PF16073">
    <property type="entry name" value="SAT"/>
    <property type="match status" value="1"/>
</dbReference>
<dbReference type="GO" id="GO:0044550">
    <property type="term" value="P:secondary metabolite biosynthetic process"/>
    <property type="evidence" value="ECO:0007669"/>
    <property type="project" value="TreeGrafter"/>
</dbReference>
<dbReference type="PANTHER" id="PTHR43775">
    <property type="entry name" value="FATTY ACID SYNTHASE"/>
    <property type="match status" value="1"/>
</dbReference>
<accession>A0A6A6XGJ4</accession>